<dbReference type="Pfam" id="PF00528">
    <property type="entry name" value="BPD_transp_1"/>
    <property type="match status" value="1"/>
</dbReference>
<keyword evidence="3" id="KW-1003">Cell membrane</keyword>
<dbReference type="InterPro" id="IPR035906">
    <property type="entry name" value="MetI-like_sf"/>
</dbReference>
<dbReference type="PANTHER" id="PTHR30193">
    <property type="entry name" value="ABC TRANSPORTER PERMEASE PROTEIN"/>
    <property type="match status" value="1"/>
</dbReference>
<dbReference type="GO" id="GO:0005886">
    <property type="term" value="C:plasma membrane"/>
    <property type="evidence" value="ECO:0007669"/>
    <property type="project" value="UniProtKB-SubCell"/>
</dbReference>
<sequence>MNKRSLKREEKQTILLFLSLPLLLLLIFGLLPIATLIYNSFTDWDGLSVEKNVIGFKNYLTIWQDPVYFQAFTTNLFYLGSGLLQIVIALVLAILLSTKTYGKNIFKAVIVFPIMISGVATSLIFRLFFEPDGSFDQLLHFLHLSKFIRFWLGDPAVANYTLAFISLWRHLGTSFLLYFAAIQGLPQVYQQAASLEGANLWQQTRYIILPNIRTVLKLNFILLTIGAVSAFEIPLIMTNGANGTATFLVQTMKVAFDQKLVGLGSSLAVLMSLIIIALSLIQQRFQKEDN</sequence>
<dbReference type="InterPro" id="IPR051393">
    <property type="entry name" value="ABC_transporter_permease"/>
</dbReference>
<evidence type="ECO:0000259" key="8">
    <source>
        <dbReference type="PROSITE" id="PS50928"/>
    </source>
</evidence>
<protein>
    <submittedName>
        <fullName evidence="9">ABC transporter permease</fullName>
    </submittedName>
</protein>
<evidence type="ECO:0000256" key="2">
    <source>
        <dbReference type="ARBA" id="ARBA00022448"/>
    </source>
</evidence>
<keyword evidence="4 7" id="KW-0812">Transmembrane</keyword>
<evidence type="ECO:0000313" key="10">
    <source>
        <dbReference type="Proteomes" id="UP000502998"/>
    </source>
</evidence>
<evidence type="ECO:0000256" key="7">
    <source>
        <dbReference type="RuleBase" id="RU363032"/>
    </source>
</evidence>
<feature type="domain" description="ABC transmembrane type-1" evidence="8">
    <location>
        <begin position="71"/>
        <end position="282"/>
    </location>
</feature>
<evidence type="ECO:0000256" key="4">
    <source>
        <dbReference type="ARBA" id="ARBA00022692"/>
    </source>
</evidence>
<comment type="subcellular location">
    <subcellularLocation>
        <location evidence="1 7">Cell membrane</location>
        <topology evidence="1 7">Multi-pass membrane protein</topology>
    </subcellularLocation>
</comment>
<evidence type="ECO:0000256" key="6">
    <source>
        <dbReference type="ARBA" id="ARBA00023136"/>
    </source>
</evidence>
<dbReference type="CDD" id="cd06261">
    <property type="entry name" value="TM_PBP2"/>
    <property type="match status" value="1"/>
</dbReference>
<accession>A0A679IEW8</accession>
<dbReference type="KEGG" id="esg:EsVE80_24520"/>
<keyword evidence="2 7" id="KW-0813">Transport</keyword>
<gene>
    <name evidence="9" type="ORF">EsVE80_24520</name>
</gene>
<feature type="transmembrane region" description="Helical" evidence="7">
    <location>
        <begin position="108"/>
        <end position="128"/>
    </location>
</feature>
<keyword evidence="10" id="KW-1185">Reference proteome</keyword>
<evidence type="ECO:0000256" key="5">
    <source>
        <dbReference type="ARBA" id="ARBA00022989"/>
    </source>
</evidence>
<proteinExistence type="inferred from homology"/>
<feature type="transmembrane region" description="Helical" evidence="7">
    <location>
        <begin position="260"/>
        <end position="281"/>
    </location>
</feature>
<dbReference type="InterPro" id="IPR000515">
    <property type="entry name" value="MetI-like"/>
</dbReference>
<dbReference type="PROSITE" id="PS50928">
    <property type="entry name" value="ABC_TM1"/>
    <property type="match status" value="1"/>
</dbReference>
<feature type="transmembrane region" description="Helical" evidence="7">
    <location>
        <begin position="12"/>
        <end position="38"/>
    </location>
</feature>
<dbReference type="Proteomes" id="UP000502998">
    <property type="component" value="Chromosome"/>
</dbReference>
<organism evidence="9 10">
    <name type="scientific">Enterococcus saigonensis</name>
    <dbReference type="NCBI Taxonomy" id="1805431"/>
    <lineage>
        <taxon>Bacteria</taxon>
        <taxon>Bacillati</taxon>
        <taxon>Bacillota</taxon>
        <taxon>Bacilli</taxon>
        <taxon>Lactobacillales</taxon>
        <taxon>Enterococcaceae</taxon>
        <taxon>Enterococcus</taxon>
    </lineage>
</organism>
<dbReference type="Gene3D" id="1.10.3720.10">
    <property type="entry name" value="MetI-like"/>
    <property type="match status" value="1"/>
</dbReference>
<dbReference type="GO" id="GO:0055085">
    <property type="term" value="P:transmembrane transport"/>
    <property type="evidence" value="ECO:0007669"/>
    <property type="project" value="InterPro"/>
</dbReference>
<evidence type="ECO:0000256" key="1">
    <source>
        <dbReference type="ARBA" id="ARBA00004651"/>
    </source>
</evidence>
<dbReference type="PANTHER" id="PTHR30193:SF41">
    <property type="entry name" value="DIACETYLCHITOBIOSE UPTAKE SYSTEM PERMEASE PROTEIN NGCF"/>
    <property type="match status" value="1"/>
</dbReference>
<reference evidence="9 10" key="1">
    <citation type="submission" date="2020-02" db="EMBL/GenBank/DDBJ databases">
        <title>Characterization of vanA genotype vancomycin-resistant Enterococcus saigonensis VE80.</title>
        <authorList>
            <person name="Harada T."/>
            <person name="Motooka D."/>
            <person name="Nakamura S."/>
            <person name="Yamamoto Y."/>
            <person name="Kawahara R."/>
            <person name="Kawatsu K."/>
        </authorList>
    </citation>
    <scope>NUCLEOTIDE SEQUENCE [LARGE SCALE GENOMIC DNA]</scope>
    <source>
        <strain evidence="9 10">VE80</strain>
    </source>
</reference>
<evidence type="ECO:0000313" key="9">
    <source>
        <dbReference type="EMBL" id="BCA86929.1"/>
    </source>
</evidence>
<feature type="transmembrane region" description="Helical" evidence="7">
    <location>
        <begin position="76"/>
        <end position="96"/>
    </location>
</feature>
<evidence type="ECO:0000256" key="3">
    <source>
        <dbReference type="ARBA" id="ARBA00022475"/>
    </source>
</evidence>
<dbReference type="RefSeq" id="WP_173103979.1">
    <property type="nucleotide sequence ID" value="NZ_AP022822.1"/>
</dbReference>
<dbReference type="SUPFAM" id="SSF161098">
    <property type="entry name" value="MetI-like"/>
    <property type="match status" value="1"/>
</dbReference>
<keyword evidence="6 7" id="KW-0472">Membrane</keyword>
<keyword evidence="5 7" id="KW-1133">Transmembrane helix</keyword>
<feature type="transmembrane region" description="Helical" evidence="7">
    <location>
        <begin position="220"/>
        <end position="240"/>
    </location>
</feature>
<comment type="similarity">
    <text evidence="7">Belongs to the binding-protein-dependent transport system permease family.</text>
</comment>
<dbReference type="EMBL" id="AP022822">
    <property type="protein sequence ID" value="BCA86929.1"/>
    <property type="molecule type" value="Genomic_DNA"/>
</dbReference>
<name>A0A679IEW8_9ENTE</name>
<dbReference type="AlphaFoldDB" id="A0A679IEW8"/>